<dbReference type="InterPro" id="IPR012341">
    <property type="entry name" value="6hp_glycosidase-like_sf"/>
</dbReference>
<feature type="region of interest" description="Disordered" evidence="3">
    <location>
        <begin position="30"/>
        <end position="57"/>
    </location>
</feature>
<gene>
    <name evidence="4" type="ORF">BP5796_09338</name>
</gene>
<proteinExistence type="inferred from homology"/>
<dbReference type="SUPFAM" id="SSF48208">
    <property type="entry name" value="Six-hairpin glycosidases"/>
    <property type="match status" value="1"/>
</dbReference>
<dbReference type="Gene3D" id="1.50.10.10">
    <property type="match status" value="1"/>
</dbReference>
<evidence type="ECO:0008006" key="6">
    <source>
        <dbReference type="Google" id="ProtNLM"/>
    </source>
</evidence>
<dbReference type="PANTHER" id="PTHR36845:SF1">
    <property type="entry name" value="HYDROLASE, PUTATIVE (AFU_ORTHOLOGUE AFUA_7G05090)-RELATED"/>
    <property type="match status" value="1"/>
</dbReference>
<accession>A0A3D8R427</accession>
<reference evidence="4 5" key="1">
    <citation type="journal article" date="2018" name="IMA Fungus">
        <title>IMA Genome-F 9: Draft genome sequence of Annulohypoxylon stygium, Aspergillus mulundensis, Berkeleyomyces basicola (syn. Thielaviopsis basicola), Ceratocystis smalleyi, two Cercospora beticola strains, Coleophoma cylindrospora, Fusarium fracticaudum, Phialophora cf. hyalina, and Morchella septimelata.</title>
        <authorList>
            <person name="Wingfield B.D."/>
            <person name="Bills G.F."/>
            <person name="Dong Y."/>
            <person name="Huang W."/>
            <person name="Nel W.J."/>
            <person name="Swalarsk-Parry B.S."/>
            <person name="Vaghefi N."/>
            <person name="Wilken P.M."/>
            <person name="An Z."/>
            <person name="de Beer Z.W."/>
            <person name="De Vos L."/>
            <person name="Chen L."/>
            <person name="Duong T.A."/>
            <person name="Gao Y."/>
            <person name="Hammerbacher A."/>
            <person name="Kikkert J.R."/>
            <person name="Li Y."/>
            <person name="Li H."/>
            <person name="Li K."/>
            <person name="Li Q."/>
            <person name="Liu X."/>
            <person name="Ma X."/>
            <person name="Naidoo K."/>
            <person name="Pethybridge S.J."/>
            <person name="Sun J."/>
            <person name="Steenkamp E.T."/>
            <person name="van der Nest M.A."/>
            <person name="van Wyk S."/>
            <person name="Wingfield M.J."/>
            <person name="Xiong C."/>
            <person name="Yue Q."/>
            <person name="Zhang X."/>
        </authorList>
    </citation>
    <scope>NUCLEOTIDE SEQUENCE [LARGE SCALE GENOMIC DNA]</scope>
    <source>
        <strain evidence="4 5">BP5796</strain>
    </source>
</reference>
<dbReference type="AlphaFoldDB" id="A0A3D8R427"/>
<keyword evidence="1" id="KW-0378">Hydrolase</keyword>
<sequence>MAQLQVHNTHKLLDAEVSLLQPHMLISTPDHASTSRRFKPVQDEVTPSPAPIDTVPDQLQSHSRRYSELQELFAENIGAKVWRVAQRDLENNNPPSVFPEFVPQEGASQGQYMLREAEFWTCGFFPGTLYSLLERVTRYPAIQKPQIPQKTLLDMCRAWSEPLHAMATRTDTHDIGFIIEPALSLDWELTGNRRSLDSLVTAAHSLATRYNATAGAIRSWDLIRKKDLTITSMEENFIVIIDSMCNLNLLFYASAQAKDITLAVIARQHAQTVLRTHLRPVAFTASKTNFSGPIYSTCHVANLDPRTGAIKQRVTAQGYAAGSTWARGQAWAILGYAQTYMWTKERIFLDTACGLAEYFLQRLGDEYSVPVWDFDAPIENPGLPILDSSAGAIAANGMLLLSEALSADKQLILSESFREAAISVVKALLHDALAEEKARFVVDSLGKDSEDGGLKFAVVDVEVGKSFDTILKNATANYNAGANRRYWNHGLVYADYYLLRFGNQLLGMGLV</sequence>
<evidence type="ECO:0000256" key="1">
    <source>
        <dbReference type="ARBA" id="ARBA00022801"/>
    </source>
</evidence>
<dbReference type="GO" id="GO:0052757">
    <property type="term" value="F:chondroitin hydrolase activity"/>
    <property type="evidence" value="ECO:0007669"/>
    <property type="project" value="TreeGrafter"/>
</dbReference>
<dbReference type="OrthoDB" id="2317065at2759"/>
<protein>
    <recommendedName>
        <fullName evidence="6">Glycoside hydrolase family 88 protein</fullName>
    </recommendedName>
</protein>
<name>A0A3D8R427_9HELO</name>
<evidence type="ECO:0000313" key="5">
    <source>
        <dbReference type="Proteomes" id="UP000256328"/>
    </source>
</evidence>
<dbReference type="InterPro" id="IPR008928">
    <property type="entry name" value="6-hairpin_glycosidase_sf"/>
</dbReference>
<comment type="similarity">
    <text evidence="2">Belongs to the glycosyl hydrolase 88 family.</text>
</comment>
<evidence type="ECO:0000313" key="4">
    <source>
        <dbReference type="EMBL" id="RDW68681.1"/>
    </source>
</evidence>
<organism evidence="4 5">
    <name type="scientific">Coleophoma crateriformis</name>
    <dbReference type="NCBI Taxonomy" id="565419"/>
    <lineage>
        <taxon>Eukaryota</taxon>
        <taxon>Fungi</taxon>
        <taxon>Dikarya</taxon>
        <taxon>Ascomycota</taxon>
        <taxon>Pezizomycotina</taxon>
        <taxon>Leotiomycetes</taxon>
        <taxon>Helotiales</taxon>
        <taxon>Dermateaceae</taxon>
        <taxon>Coleophoma</taxon>
    </lineage>
</organism>
<dbReference type="EMBL" id="PDLN01000013">
    <property type="protein sequence ID" value="RDW68681.1"/>
    <property type="molecule type" value="Genomic_DNA"/>
</dbReference>
<comment type="caution">
    <text evidence="4">The sequence shown here is derived from an EMBL/GenBank/DDBJ whole genome shotgun (WGS) entry which is preliminary data.</text>
</comment>
<dbReference type="PANTHER" id="PTHR36845">
    <property type="entry name" value="HYDROLASE, PUTATIVE (AFU_ORTHOLOGUE AFUA_7G05090)-RELATED"/>
    <property type="match status" value="1"/>
</dbReference>
<dbReference type="GO" id="GO:0000272">
    <property type="term" value="P:polysaccharide catabolic process"/>
    <property type="evidence" value="ECO:0007669"/>
    <property type="project" value="TreeGrafter"/>
</dbReference>
<dbReference type="InterPro" id="IPR052369">
    <property type="entry name" value="UG_Glycosaminoglycan_Hydrolase"/>
</dbReference>
<evidence type="ECO:0000256" key="2">
    <source>
        <dbReference type="ARBA" id="ARBA00038358"/>
    </source>
</evidence>
<evidence type="ECO:0000256" key="3">
    <source>
        <dbReference type="SAM" id="MobiDB-lite"/>
    </source>
</evidence>
<dbReference type="Proteomes" id="UP000256328">
    <property type="component" value="Unassembled WGS sequence"/>
</dbReference>
<keyword evidence="5" id="KW-1185">Reference proteome</keyword>